<proteinExistence type="inferred from homology"/>
<dbReference type="Pfam" id="PF10604">
    <property type="entry name" value="Polyketide_cyc2"/>
    <property type="match status" value="1"/>
</dbReference>
<dbReference type="Gene3D" id="2.40.50.840">
    <property type="match status" value="1"/>
</dbReference>
<dbReference type="InterPro" id="IPR040771">
    <property type="entry name" value="TLP1_add_C"/>
</dbReference>
<accession>A0ABX8S583</accession>
<dbReference type="CDD" id="cd07812">
    <property type="entry name" value="SRPBCC"/>
    <property type="match status" value="1"/>
</dbReference>
<evidence type="ECO:0000259" key="7">
    <source>
        <dbReference type="Pfam" id="PF18313"/>
    </source>
</evidence>
<dbReference type="Gene3D" id="1.10.12.10">
    <property type="entry name" value="Lyase 2-enoyl-coa Hydratase, Chain A, domain 2"/>
    <property type="match status" value="1"/>
</dbReference>
<dbReference type="Gene3D" id="3.90.226.10">
    <property type="entry name" value="2-enoyl-CoA Hydratase, Chain A, domain 1"/>
    <property type="match status" value="1"/>
</dbReference>
<dbReference type="CDD" id="cd06558">
    <property type="entry name" value="crotonase-like"/>
    <property type="match status" value="1"/>
</dbReference>
<dbReference type="InterPro" id="IPR016039">
    <property type="entry name" value="Thiolase-like"/>
</dbReference>
<evidence type="ECO:0000256" key="5">
    <source>
        <dbReference type="ARBA" id="ARBA00023717"/>
    </source>
</evidence>
<evidence type="ECO:0000256" key="1">
    <source>
        <dbReference type="ARBA" id="ARBA00002994"/>
    </source>
</evidence>
<comment type="catalytic activity">
    <reaction evidence="5">
        <text>a 4-saturated-(3S)-3-hydroxyacyl-CoA = a (3E)-enoyl-CoA + H2O</text>
        <dbReference type="Rhea" id="RHEA:20724"/>
        <dbReference type="ChEBI" id="CHEBI:15377"/>
        <dbReference type="ChEBI" id="CHEBI:58521"/>
        <dbReference type="ChEBI" id="CHEBI:137480"/>
        <dbReference type="EC" id="4.2.1.17"/>
    </reaction>
</comment>
<gene>
    <name evidence="8" type="ORF">KV203_13915</name>
</gene>
<dbReference type="RefSeq" id="WP_083530037.1">
    <property type="nucleotide sequence ID" value="NZ_CBCRUZ010000002.1"/>
</dbReference>
<dbReference type="InterPro" id="IPR023393">
    <property type="entry name" value="START-like_dom_sf"/>
</dbReference>
<sequence>MADPRPTPAAHEPPADVASHARVVTVVAESAAAPTRLRELLGNLSRLPDWHRMHAAWRGTPPATAAVGLTFVQQVQIMGIPADIAWEVTVAESDVLALRGTGPSGVRMLMWFTLEPVGIGTRVWLDCGLAGDPIAGPMGGSVARSVADALQDSLNRLAGLAAPDANDAVGSLRHRASGRRLDPNAPVIVGVGQLVQRVPDPTKDPVALAVEALRRAEADAGVVGLLARAEAVYAVASTSWTYRDQAALVAASLGAAPVETVQSARFGGDAGQALVNEAAETIAAGRASVVLVCGAEAGATLAAAQKSGTVLDWPEQSPDVTPSRIVGSEREANNRAEADAGLGAPVYMYGLVESAVRAKMGVTRDEHQVRIARLWSQLSHIAAGNEFAWQPVAYTADQISQVGPDNRMITTPYPKLLCANLQVDLASGLVLTSVAVADAAGIPQDKWVFVHAGAAANDDWFVSERGDLAASPAIGTLGRAVLGQVERSIDDITHVDLYSCFPSAVQIAAAELGLPVGDPARPLSVTGGLTFAGGPGNNYGGHAVATMVDRLRADPGSFGLTTSLGWYLTKHAMGIYSTDPPAQPYRKLMPVVDPTPTRRALSAYTGGAVVEAYTVPYDRAGVAQAVILSAITPAGERRILRTGDAAMVRAFVDDDPLGWTVDFGVDDSVRVVDRGRAEVPECPPMTVLVADRGPVRVITLNRPDRRNAIDPATAALLERVIDAFEADPVVRVAVLTGAGGTFSAGMDLKAAAAGRFAITERRGPLGIAAVPIVKPVIAAVEGHALAGGCELALVADLIVASRESEFGIPEPKRGLVAAAGGVLRLSRRLPRNVAMELALTGDPMPAPRLAELGLVNRLADAGKALDVAVELAEKIVANAPISVAVSKQIIEEAPGWPPDEEFRRQSELAARAVLSADAREGVAAFAEHRDPVWSGR</sequence>
<dbReference type="Gene3D" id="3.40.47.10">
    <property type="match status" value="1"/>
</dbReference>
<reference evidence="8" key="1">
    <citation type="submission" date="2021-07" db="EMBL/GenBank/DDBJ databases">
        <title>Candidatus Kaistella beijingensis sp. nov. isolated from a municipal wastewater treatment plant is involved in sludge foaming.</title>
        <authorList>
            <person name="Song Y."/>
            <person name="Liu S.-J."/>
        </authorList>
    </citation>
    <scope>NUCLEOTIDE SEQUENCE</scope>
    <source>
        <strain evidence="8">DSM 43998</strain>
    </source>
</reference>
<evidence type="ECO:0000313" key="9">
    <source>
        <dbReference type="Proteomes" id="UP000887023"/>
    </source>
</evidence>
<evidence type="ECO:0000256" key="3">
    <source>
        <dbReference type="ARBA" id="ARBA00022832"/>
    </source>
</evidence>
<evidence type="ECO:0000256" key="4">
    <source>
        <dbReference type="ARBA" id="ARBA00023709"/>
    </source>
</evidence>
<dbReference type="InterPro" id="IPR019587">
    <property type="entry name" value="Polyketide_cyclase/dehydratase"/>
</dbReference>
<comment type="catalytic activity">
    <reaction evidence="4">
        <text>a (3S)-3-hydroxyacyl-CoA = a (2E)-enoyl-CoA + H2O</text>
        <dbReference type="Rhea" id="RHEA:16105"/>
        <dbReference type="ChEBI" id="CHEBI:15377"/>
        <dbReference type="ChEBI" id="CHEBI:57318"/>
        <dbReference type="ChEBI" id="CHEBI:58856"/>
        <dbReference type="EC" id="4.2.1.17"/>
    </reaction>
</comment>
<dbReference type="InterPro" id="IPR014748">
    <property type="entry name" value="Enoyl-CoA_hydra_C"/>
</dbReference>
<name>A0ABX8S583_9ACTN</name>
<dbReference type="NCBIfam" id="NF006100">
    <property type="entry name" value="PRK08252.1"/>
    <property type="match status" value="1"/>
</dbReference>
<dbReference type="EMBL" id="CP079105">
    <property type="protein sequence ID" value="QXQ12998.1"/>
    <property type="molecule type" value="Genomic_DNA"/>
</dbReference>
<dbReference type="SUPFAM" id="SSF55961">
    <property type="entry name" value="Bet v1-like"/>
    <property type="match status" value="1"/>
</dbReference>
<comment type="function">
    <text evidence="1">Could possibly oxidize fatty acids using specific components.</text>
</comment>
<dbReference type="Gene3D" id="3.30.530.20">
    <property type="match status" value="1"/>
</dbReference>
<dbReference type="PANTHER" id="PTHR43802">
    <property type="entry name" value="ENOYL-COA HYDRATASE"/>
    <property type="match status" value="1"/>
</dbReference>
<dbReference type="Pfam" id="PF18313">
    <property type="entry name" value="TLP1_add_C"/>
    <property type="match status" value="1"/>
</dbReference>
<dbReference type="InterPro" id="IPR029045">
    <property type="entry name" value="ClpP/crotonase-like_dom_sf"/>
</dbReference>
<dbReference type="SUPFAM" id="SSF53901">
    <property type="entry name" value="Thiolase-like"/>
    <property type="match status" value="2"/>
</dbReference>
<keyword evidence="3" id="KW-0443">Lipid metabolism</keyword>
<comment type="similarity">
    <text evidence="2 6">Belongs to the enoyl-CoA hydratase/isomerase family.</text>
</comment>
<evidence type="ECO:0000256" key="2">
    <source>
        <dbReference type="ARBA" id="ARBA00005254"/>
    </source>
</evidence>
<dbReference type="PROSITE" id="PS00166">
    <property type="entry name" value="ENOYL_COA_HYDRATASE"/>
    <property type="match status" value="1"/>
</dbReference>
<evidence type="ECO:0000313" key="8">
    <source>
        <dbReference type="EMBL" id="QXQ12998.1"/>
    </source>
</evidence>
<dbReference type="InterPro" id="IPR018376">
    <property type="entry name" value="Enoyl-CoA_hyd/isom_CS"/>
</dbReference>
<dbReference type="Pfam" id="PF00378">
    <property type="entry name" value="ECH_1"/>
    <property type="match status" value="1"/>
</dbReference>
<feature type="domain" description="Thiolase-like protein type 1 additional C-terminal" evidence="7">
    <location>
        <begin position="590"/>
        <end position="666"/>
    </location>
</feature>
<dbReference type="Proteomes" id="UP000887023">
    <property type="component" value="Chromosome"/>
</dbReference>
<evidence type="ECO:0000256" key="6">
    <source>
        <dbReference type="RuleBase" id="RU003707"/>
    </source>
</evidence>
<organism evidence="8 9">
    <name type="scientific">Skermania pinensis</name>
    <dbReference type="NCBI Taxonomy" id="39122"/>
    <lineage>
        <taxon>Bacteria</taxon>
        <taxon>Bacillati</taxon>
        <taxon>Actinomycetota</taxon>
        <taxon>Actinomycetes</taxon>
        <taxon>Mycobacteriales</taxon>
        <taxon>Gordoniaceae</taxon>
        <taxon>Skermania</taxon>
    </lineage>
</organism>
<keyword evidence="9" id="KW-1185">Reference proteome</keyword>
<dbReference type="SUPFAM" id="SSF52096">
    <property type="entry name" value="ClpP/crotonase"/>
    <property type="match status" value="1"/>
</dbReference>
<keyword evidence="3" id="KW-0276">Fatty acid metabolism</keyword>
<dbReference type="PANTHER" id="PTHR43802:SF1">
    <property type="entry name" value="IP11341P-RELATED"/>
    <property type="match status" value="1"/>
</dbReference>
<protein>
    <submittedName>
        <fullName evidence="8">Crotonase/enoyl-CoA hydratase family protein</fullName>
    </submittedName>
</protein>
<dbReference type="InterPro" id="IPR001753">
    <property type="entry name" value="Enoyl-CoA_hydra/iso"/>
</dbReference>